<keyword evidence="2" id="KW-0238">DNA-binding</keyword>
<evidence type="ECO:0000256" key="3">
    <source>
        <dbReference type="ARBA" id="ARBA00023163"/>
    </source>
</evidence>
<evidence type="ECO:0000256" key="1">
    <source>
        <dbReference type="ARBA" id="ARBA00023015"/>
    </source>
</evidence>
<dbReference type="Pfam" id="PF00455">
    <property type="entry name" value="DeoRC"/>
    <property type="match status" value="1"/>
</dbReference>
<accession>A0A0R2KX14</accession>
<dbReference type="Gene3D" id="1.10.10.10">
    <property type="entry name" value="Winged helix-like DNA-binding domain superfamily/Winged helix DNA-binding domain"/>
    <property type="match status" value="1"/>
</dbReference>
<dbReference type="PATRIC" id="fig|331679.3.peg.1714"/>
<keyword evidence="3" id="KW-0804">Transcription</keyword>
<keyword evidence="6" id="KW-1185">Reference proteome</keyword>
<keyword evidence="1" id="KW-0805">Transcription regulation</keyword>
<dbReference type="PROSITE" id="PS00894">
    <property type="entry name" value="HTH_DEOR_1"/>
    <property type="match status" value="1"/>
</dbReference>
<dbReference type="GO" id="GO:0003700">
    <property type="term" value="F:DNA-binding transcription factor activity"/>
    <property type="evidence" value="ECO:0007669"/>
    <property type="project" value="InterPro"/>
</dbReference>
<feature type="domain" description="HTH deoR-type" evidence="4">
    <location>
        <begin position="5"/>
        <end position="60"/>
    </location>
</feature>
<evidence type="ECO:0000256" key="2">
    <source>
        <dbReference type="ARBA" id="ARBA00023125"/>
    </source>
</evidence>
<reference evidence="5 6" key="1">
    <citation type="journal article" date="2015" name="Genome Announc.">
        <title>Expanding the biotechnology potential of lactobacilli through comparative genomics of 213 strains and associated genera.</title>
        <authorList>
            <person name="Sun Z."/>
            <person name="Harris H.M."/>
            <person name="McCann A."/>
            <person name="Guo C."/>
            <person name="Argimon S."/>
            <person name="Zhang W."/>
            <person name="Yang X."/>
            <person name="Jeffery I.B."/>
            <person name="Cooney J.C."/>
            <person name="Kagawa T.F."/>
            <person name="Liu W."/>
            <person name="Song Y."/>
            <person name="Salvetti E."/>
            <person name="Wrobel A."/>
            <person name="Rasinkangas P."/>
            <person name="Parkhill J."/>
            <person name="Rea M.C."/>
            <person name="O'Sullivan O."/>
            <person name="Ritari J."/>
            <person name="Douillard F.P."/>
            <person name="Paul Ross R."/>
            <person name="Yang R."/>
            <person name="Briner A.E."/>
            <person name="Felis G.E."/>
            <person name="de Vos W.M."/>
            <person name="Barrangou R."/>
            <person name="Klaenhammer T.R."/>
            <person name="Caufield P.W."/>
            <person name="Cui Y."/>
            <person name="Zhang H."/>
            <person name="O'Toole P.W."/>
        </authorList>
    </citation>
    <scope>NUCLEOTIDE SEQUENCE [LARGE SCALE GENOMIC DNA]</scope>
    <source>
        <strain evidence="5 6">DSM 18001</strain>
    </source>
</reference>
<evidence type="ECO:0000259" key="4">
    <source>
        <dbReference type="PROSITE" id="PS51000"/>
    </source>
</evidence>
<dbReference type="SUPFAM" id="SSF46785">
    <property type="entry name" value="Winged helix' DNA-binding domain"/>
    <property type="match status" value="1"/>
</dbReference>
<protein>
    <submittedName>
        <fullName evidence="5">Lactose transport regulator</fullName>
    </submittedName>
</protein>
<sequence>MKVLTELRERNILDLLKQKQFIKIDEIIEKNNSSVSTVRRDLKKLESEGKLVRIHGGARIESNLQEEPDFQVKSKLNLVEKNDIGKKAAELVQEGEVIFLDAGTSTATMISYLSNIKGLLVVTNGLNIANLLSDFDVNTYVIGGLLKNKTRALIGTEVTDRIETFQFDRCFMGVNGISKDQGFTTPDIQEAQIKTLVMNRSRQAYVLADLTKFDHTSFVSFSKLEDATIITDTCPNWIKNKTNVKYMEVNK</sequence>
<name>A0A0R2KX14_9LACO</name>
<dbReference type="Proteomes" id="UP000051859">
    <property type="component" value="Unassembled WGS sequence"/>
</dbReference>
<dbReference type="InterPro" id="IPR036390">
    <property type="entry name" value="WH_DNA-bd_sf"/>
</dbReference>
<comment type="caution">
    <text evidence="5">The sequence shown here is derived from an EMBL/GenBank/DDBJ whole genome shotgun (WGS) entry which is preliminary data.</text>
</comment>
<dbReference type="InterPro" id="IPR050313">
    <property type="entry name" value="Carb_Metab_HTH_regulators"/>
</dbReference>
<evidence type="ECO:0000313" key="6">
    <source>
        <dbReference type="Proteomes" id="UP000051859"/>
    </source>
</evidence>
<evidence type="ECO:0000313" key="5">
    <source>
        <dbReference type="EMBL" id="KRN94034.1"/>
    </source>
</evidence>
<dbReference type="PRINTS" id="PR00037">
    <property type="entry name" value="HTHLACR"/>
</dbReference>
<dbReference type="PANTHER" id="PTHR30363:SF56">
    <property type="entry name" value="TRANSCRIPTIONAL REGULATOR, DEOR FAMILY"/>
    <property type="match status" value="1"/>
</dbReference>
<dbReference type="AlphaFoldDB" id="A0A0R2KX14"/>
<dbReference type="EMBL" id="JQBX01000008">
    <property type="protein sequence ID" value="KRN94034.1"/>
    <property type="molecule type" value="Genomic_DNA"/>
</dbReference>
<dbReference type="Gene3D" id="3.40.50.1360">
    <property type="match status" value="1"/>
</dbReference>
<dbReference type="SMART" id="SM00420">
    <property type="entry name" value="HTH_DEOR"/>
    <property type="match status" value="1"/>
</dbReference>
<proteinExistence type="predicted"/>
<dbReference type="GO" id="GO:0003677">
    <property type="term" value="F:DNA binding"/>
    <property type="evidence" value="ECO:0007669"/>
    <property type="project" value="UniProtKB-KW"/>
</dbReference>
<dbReference type="InterPro" id="IPR036388">
    <property type="entry name" value="WH-like_DNA-bd_sf"/>
</dbReference>
<dbReference type="InterPro" id="IPR001034">
    <property type="entry name" value="DeoR_HTH"/>
</dbReference>
<dbReference type="Pfam" id="PF08220">
    <property type="entry name" value="HTH_DeoR"/>
    <property type="match status" value="1"/>
</dbReference>
<dbReference type="InterPro" id="IPR018356">
    <property type="entry name" value="Tscrpt_reg_HTH_DeoR_CS"/>
</dbReference>
<dbReference type="STRING" id="331679.IV81_GL001677"/>
<dbReference type="InterPro" id="IPR014036">
    <property type="entry name" value="DeoR-like_C"/>
</dbReference>
<organism evidence="5 6">
    <name type="scientific">Pediococcus stilesii</name>
    <dbReference type="NCBI Taxonomy" id="331679"/>
    <lineage>
        <taxon>Bacteria</taxon>
        <taxon>Bacillati</taxon>
        <taxon>Bacillota</taxon>
        <taxon>Bacilli</taxon>
        <taxon>Lactobacillales</taxon>
        <taxon>Lactobacillaceae</taxon>
        <taxon>Pediococcus</taxon>
    </lineage>
</organism>
<dbReference type="RefSeq" id="WP_201780915.1">
    <property type="nucleotide sequence ID" value="NZ_JQBX01000008.1"/>
</dbReference>
<dbReference type="SMART" id="SM01134">
    <property type="entry name" value="DeoRC"/>
    <property type="match status" value="1"/>
</dbReference>
<dbReference type="PANTHER" id="PTHR30363">
    <property type="entry name" value="HTH-TYPE TRANSCRIPTIONAL REGULATOR SRLR-RELATED"/>
    <property type="match status" value="1"/>
</dbReference>
<dbReference type="InterPro" id="IPR037171">
    <property type="entry name" value="NagB/RpiA_transferase-like"/>
</dbReference>
<dbReference type="PROSITE" id="PS51000">
    <property type="entry name" value="HTH_DEOR_2"/>
    <property type="match status" value="1"/>
</dbReference>
<gene>
    <name evidence="5" type="ORF">IV81_GL001677</name>
</gene>
<dbReference type="SUPFAM" id="SSF100950">
    <property type="entry name" value="NagB/RpiA/CoA transferase-like"/>
    <property type="match status" value="1"/>
</dbReference>